<dbReference type="InterPro" id="IPR025263">
    <property type="entry name" value="YhdP_central"/>
</dbReference>
<evidence type="ECO:0000259" key="1">
    <source>
        <dbReference type="Pfam" id="PF13116"/>
    </source>
</evidence>
<evidence type="ECO:0000313" key="3">
    <source>
        <dbReference type="Proteomes" id="UP001595692"/>
    </source>
</evidence>
<evidence type="ECO:0000313" key="2">
    <source>
        <dbReference type="EMBL" id="MFC3912566.1"/>
    </source>
</evidence>
<dbReference type="RefSeq" id="WP_377150701.1">
    <property type="nucleotide sequence ID" value="NZ_JBHSAF010000002.1"/>
</dbReference>
<keyword evidence="3" id="KW-1185">Reference proteome</keyword>
<protein>
    <submittedName>
        <fullName evidence="2">YhdP family protein</fullName>
    </submittedName>
</protein>
<reference evidence="3" key="1">
    <citation type="journal article" date="2019" name="Int. J. Syst. Evol. Microbiol.">
        <title>The Global Catalogue of Microorganisms (GCM) 10K type strain sequencing project: providing services to taxonomists for standard genome sequencing and annotation.</title>
        <authorList>
            <consortium name="The Broad Institute Genomics Platform"/>
            <consortium name="The Broad Institute Genome Sequencing Center for Infectious Disease"/>
            <person name="Wu L."/>
            <person name="Ma J."/>
        </authorList>
    </citation>
    <scope>NUCLEOTIDE SEQUENCE [LARGE SCALE GENOMIC DNA]</scope>
    <source>
        <strain evidence="3">CCUG 54939</strain>
    </source>
</reference>
<dbReference type="PANTHER" id="PTHR38690:SF1">
    <property type="entry name" value="PROTEASE"/>
    <property type="match status" value="1"/>
</dbReference>
<dbReference type="EMBL" id="JBHSAF010000002">
    <property type="protein sequence ID" value="MFC3912566.1"/>
    <property type="molecule type" value="Genomic_DNA"/>
</dbReference>
<dbReference type="Proteomes" id="UP001595692">
    <property type="component" value="Unassembled WGS sequence"/>
</dbReference>
<accession>A0ABV8CKA2</accession>
<dbReference type="InterPro" id="IPR011836">
    <property type="entry name" value="YhdP"/>
</dbReference>
<sequence>MIRRSLFHFWRLLALVLLLIASLVTAARFGLPWVQSQRQAMLDSLLAGSTLQADAGALGVSWSEYGPAITLHDLRLQPQQHAGWSLAIRDAQVRIRPWQSLLARRWELGGLHFSGVQLQLDGRWLQQQTATEHKTPTEWLPLARLLLGRLQSFSLEQSEIRLLTPMGDLTRLQVSRLYWQNRGDRHSGVGELTFSHPGVHSRLQLQADFNGNAEDPDAMAGTLFVQSLPLAVEPSDTVRPGALQGALDFRFWLQREHRAWQLAQLQLGTNQLSWLDEGQTREVAVRGGLLQWKRRGTAWQLSSQQLEVRDEQRDWHPWQLQLDWQQGVLGGQLDPVNIGAVTPALVLLSGPQSELSRALEQMRPQGRLQNIVLQHQGAQGPWQLSARFSDLGWARWQMLPGVSAAQGSLLLTPNGGWLSMHLGTQTLKVGDYFPADIPLTSLDAELALQKRRDGWLLSAEQLQVQTPALRANGQFRLTLPDAASPALYLLSQIDLLDAGQAWRYYPRLAMGQPLTDYLTQSLQAGTVQDAVLLWDGPLDAFPYHNGEGRFQVAVPLRQARFQFDPAWQPLEDLSLDLLFQNDTLEMRSQAARLGAAHSDFIHAWFPSLDAAAHLYINADVQGEAAAVQHYLVHSGVADSVGAAMLALPLSRPLKGEVQLDIPLDGAPVGVLGHVDFDGNELTVRDLGLPLSRLKGRLAFTQQETRFEGLTAMVAGQPVTLDYLGQLQHDAYQVKLKMGGQWSSESAALPDHWQGVVTGKTPWQGTLDLALTSAGFRYQAQWQSSLRGLTLAVPAPYSKARDETRSLRVTARGDQRSSQLQAEWQPGWRWQGDWSPRDHRFSRFWLGNQQLEPTGQSWSPLHLQLNFTALDGDAWQAWWQARQGDPRQAQQASRWLSSLLPEQGSWQLAVPKLRWQQQNWDKLTFSGRQSPDQQEWSLLANQVTASGQRRGDAPWSWDVAYLEWHPDPASDTSPRPMPARDEQRRTLSAIPPFNLVCQRCVVGKMQLGRVELQARPARNGLKVPHLLIQQGNNKVTGKGEWQLDGAASLSRLQLDGQIASLETWLQALDMPLGFSGTKATFGGHLSWQGPLYRLDKPTLAGKMNFDSGEGMLRNMGSTGTRLLSVFSLHAVMRRLSLDFSDLFEKGLFFRRIHFTNHIEQGRLSSDDFLLEADSGDIKAKGSLDLNSQKIDYQVSFRPQFSNELSLATAVAVTPVTGIYVLAASKLLSPVLDVITEVRFSVGGTLGAPEVIETGRDTRPAEGKK</sequence>
<proteinExistence type="predicted"/>
<comment type="caution">
    <text evidence="2">The sequence shown here is derived from an EMBL/GenBank/DDBJ whole genome shotgun (WGS) entry which is preliminary data.</text>
</comment>
<gene>
    <name evidence="2" type="ORF">ACFOSS_03660</name>
</gene>
<feature type="domain" description="YhdP central" evidence="1">
    <location>
        <begin position="6"/>
        <end position="1249"/>
    </location>
</feature>
<dbReference type="PANTHER" id="PTHR38690">
    <property type="entry name" value="PROTEASE-RELATED"/>
    <property type="match status" value="1"/>
</dbReference>
<dbReference type="NCBIfam" id="TIGR02099">
    <property type="entry name" value="YhdP family protein"/>
    <property type="match status" value="1"/>
</dbReference>
<name>A0ABV8CKA2_9GAMM</name>
<dbReference type="Pfam" id="PF13116">
    <property type="entry name" value="YhdP"/>
    <property type="match status" value="1"/>
</dbReference>
<organism evidence="2 3">
    <name type="scientific">Pseudaeromonas sharmana</name>
    <dbReference type="NCBI Taxonomy" id="328412"/>
    <lineage>
        <taxon>Bacteria</taxon>
        <taxon>Pseudomonadati</taxon>
        <taxon>Pseudomonadota</taxon>
        <taxon>Gammaproteobacteria</taxon>
        <taxon>Aeromonadales</taxon>
        <taxon>Aeromonadaceae</taxon>
        <taxon>Pseudaeromonas</taxon>
    </lineage>
</organism>